<accession>A0A1V4A6G5</accession>
<dbReference type="STRING" id="83656.B1H18_19030"/>
<comment type="caution">
    <text evidence="2">The sequence shown here is derived from an EMBL/GenBank/DDBJ whole genome shotgun (WGS) entry which is preliminary data.</text>
</comment>
<evidence type="ECO:0000313" key="2">
    <source>
        <dbReference type="EMBL" id="OON77406.1"/>
    </source>
</evidence>
<keyword evidence="3" id="KW-1185">Reference proteome</keyword>
<feature type="region of interest" description="Disordered" evidence="1">
    <location>
        <begin position="1"/>
        <end position="38"/>
    </location>
</feature>
<sequence length="177" mass="19158">MEPGRSGEAPAEPARSEKSADGPAHRVETRLADGPAHRVETLLTSEEFLNGDSADRDAVQEQFEAERDGLTALLTRRWGEPHVFSLWSLRARTAAGATRGDAPEGDAVPGPWAAYDRDGTPHVTGEVIPDPWAALSECVPDLHLWHWDGRWVGLGIAHGGGEDPFRLLVFATLTDPP</sequence>
<dbReference type="AlphaFoldDB" id="A0A1V4A6G5"/>
<organism evidence="2 3">
    <name type="scientific">Streptomyces tsukubensis</name>
    <dbReference type="NCBI Taxonomy" id="83656"/>
    <lineage>
        <taxon>Bacteria</taxon>
        <taxon>Bacillati</taxon>
        <taxon>Actinomycetota</taxon>
        <taxon>Actinomycetes</taxon>
        <taxon>Kitasatosporales</taxon>
        <taxon>Streptomycetaceae</taxon>
        <taxon>Streptomyces</taxon>
    </lineage>
</organism>
<protein>
    <submittedName>
        <fullName evidence="2">Uncharacterized protein</fullName>
    </submittedName>
</protein>
<name>A0A1V4A6G5_9ACTN</name>
<evidence type="ECO:0000313" key="3">
    <source>
        <dbReference type="Proteomes" id="UP000190539"/>
    </source>
</evidence>
<gene>
    <name evidence="2" type="ORF">B1H18_19030</name>
</gene>
<reference evidence="2 3" key="1">
    <citation type="submission" date="2017-02" db="EMBL/GenBank/DDBJ databases">
        <title>Draft Genome Sequence of Streptomyces tsukubaensis F601, a Producer of the immunosuppressant tacrolimus FK506.</title>
        <authorList>
            <person name="Zong G."/>
            <person name="Zhong C."/>
            <person name="Fu J."/>
            <person name="Qin R."/>
            <person name="Cao G."/>
        </authorList>
    </citation>
    <scope>NUCLEOTIDE SEQUENCE [LARGE SCALE GENOMIC DNA]</scope>
    <source>
        <strain evidence="2 3">F601</strain>
    </source>
</reference>
<evidence type="ECO:0000256" key="1">
    <source>
        <dbReference type="SAM" id="MobiDB-lite"/>
    </source>
</evidence>
<dbReference type="Proteomes" id="UP000190539">
    <property type="component" value="Unassembled WGS sequence"/>
</dbReference>
<proteinExistence type="predicted"/>
<dbReference type="EMBL" id="MVFC01000015">
    <property type="protein sequence ID" value="OON77406.1"/>
    <property type="molecule type" value="Genomic_DNA"/>
</dbReference>
<feature type="compositionally biased region" description="Basic and acidic residues" evidence="1">
    <location>
        <begin position="14"/>
        <end position="38"/>
    </location>
</feature>